<keyword evidence="2" id="KW-1185">Reference proteome</keyword>
<name>A0ABV4BKC7_9GAMM</name>
<evidence type="ECO:0000313" key="1">
    <source>
        <dbReference type="EMBL" id="MEY6433752.1"/>
    </source>
</evidence>
<accession>A0ABV4BKC7</accession>
<dbReference type="InterPro" id="IPR011749">
    <property type="entry name" value="CHP02243"/>
</dbReference>
<comment type="caution">
    <text evidence="1">The sequence shown here is derived from an EMBL/GenBank/DDBJ whole genome shotgun (WGS) entry which is preliminary data.</text>
</comment>
<dbReference type="EMBL" id="JBDKXB010000027">
    <property type="protein sequence ID" value="MEY6433752.1"/>
    <property type="molecule type" value="Genomic_DNA"/>
</dbReference>
<gene>
    <name evidence="1" type="ORF">ABC977_15210</name>
</gene>
<dbReference type="Proteomes" id="UP001564408">
    <property type="component" value="Unassembled WGS sequence"/>
</dbReference>
<dbReference type="Gene3D" id="2.130.10.10">
    <property type="entry name" value="YVTN repeat-like/Quinoprotein amine dehydrogenase"/>
    <property type="match status" value="1"/>
</dbReference>
<dbReference type="NCBIfam" id="TIGR02243">
    <property type="entry name" value="putative baseplate assembly protein"/>
    <property type="match status" value="1"/>
</dbReference>
<proteinExistence type="predicted"/>
<dbReference type="InterPro" id="IPR015943">
    <property type="entry name" value="WD40/YVTN_repeat-like_dom_sf"/>
</dbReference>
<protein>
    <submittedName>
        <fullName evidence="1">Baseplate assembly protein</fullName>
    </submittedName>
</protein>
<organism evidence="1 2">
    <name type="scientific">Thioalkalicoccus limnaeus</name>
    <dbReference type="NCBI Taxonomy" id="120681"/>
    <lineage>
        <taxon>Bacteria</taxon>
        <taxon>Pseudomonadati</taxon>
        <taxon>Pseudomonadota</taxon>
        <taxon>Gammaproteobacteria</taxon>
        <taxon>Chromatiales</taxon>
        <taxon>Chromatiaceae</taxon>
        <taxon>Thioalkalicoccus</taxon>
    </lineage>
</organism>
<dbReference type="RefSeq" id="WP_369668139.1">
    <property type="nucleotide sequence ID" value="NZ_JBDKXB010000027.1"/>
</dbReference>
<evidence type="ECO:0000313" key="2">
    <source>
        <dbReference type="Proteomes" id="UP001564408"/>
    </source>
</evidence>
<sequence>MSIPPLDLDDRTFDDLMTQALAHIEHACPEWTDRTPGDPGIVLIETFAFLTETLLYRLNRLPDKVYIELLRLLGVKLGPPAAAVVTLRFSLKAPRTEAVEIPRGTRVSGAPGAPADSAPIFATAHRLRIPPGQTSGEVRAYHCDWADGESPDIVAGRPGRPGLVLRTRRYPIVATGDELDLVVGVETEPASIDDSAPMRRHQGRTYRLWREVESFAHTGPDSFVYTADRAAGLIFFAPALRPEADPSGSGTPTALAAVPPRERDIRIWYRSGGGPSGNVNRGVLTSLKDPIAGVHLDVVNPEPATGGRAGETLDNALLRGPQQIHSLHRVVTARDFEAVALASPGNLNRAHAYTQAEFWTFARPGTVEVVCVPELPSGSRSGQPVTADQIRQHETAEALARVQAELEQRRPLGIGCRVVWAHYKEVKVRTRVTVHRGEDPGAVKARLLERLYATITPFAESADQAGWPFGQPLSTFHVNRMLGSEPGVKDVDPVCLLVTGTPSRNVQTLAIDAFQPATWYAATGSTLYRSLNDGDGWEPIADFPGETIESIKPYPREIAVGPGRPGLLAAVTRVGDQKRSRIHISDDCGEHWSPAHGTQFRIEDVAWLERDGHLRLILATEIGLLDLRLKEGETPTQILVDPADQQLGFYGVAASIDALGQRTSVAVAARGRGGIYLSDEDGLPGTYRFAGLKDEKIRRLLVQHMGPRRYLWACHTAVGDDPGEGCSRLDLSGAAGGPGDWLRLRDGWVAGGCEDLAFVDTRVLAASTRRGVLAIDPEAAQPRWREPTLGCGLPLRANGPHMERLEAVAVERAKPDTRSLTLMAAGPRGVYRSRLGPGDAELSFEPSSRDRYLDRVKIPMTWLFCSGQHEIDVEHDDEPDRD</sequence>
<reference evidence="1 2" key="1">
    <citation type="submission" date="2024-05" db="EMBL/GenBank/DDBJ databases">
        <title>Genome Sequence and Characterization of the New Strain Purple Sulfur Bacterium of Genus Thioalkalicoccus.</title>
        <authorList>
            <person name="Bryantseva I.A."/>
            <person name="Kyndt J.A."/>
            <person name="Imhoff J.F."/>
        </authorList>
    </citation>
    <scope>NUCLEOTIDE SEQUENCE [LARGE SCALE GENOMIC DNA]</scope>
    <source>
        <strain evidence="1 2">Um2</strain>
    </source>
</reference>
<dbReference type="SUPFAM" id="SSF110296">
    <property type="entry name" value="Oligoxyloglucan reducing end-specific cellobiohydrolase"/>
    <property type="match status" value="1"/>
</dbReference>